<comment type="caution">
    <text evidence="2">The sequence shown here is derived from an EMBL/GenBank/DDBJ whole genome shotgun (WGS) entry which is preliminary data.</text>
</comment>
<dbReference type="Pfam" id="PF12040">
    <property type="entry name" value="DUF3526"/>
    <property type="match status" value="1"/>
</dbReference>
<dbReference type="Proteomes" id="UP000627292">
    <property type="component" value="Unassembled WGS sequence"/>
</dbReference>
<evidence type="ECO:0000313" key="3">
    <source>
        <dbReference type="Proteomes" id="UP000627292"/>
    </source>
</evidence>
<protein>
    <submittedName>
        <fullName evidence="2">ABC transporter permease</fullName>
    </submittedName>
</protein>
<feature type="transmembrane region" description="Helical" evidence="1">
    <location>
        <begin position="246"/>
        <end position="265"/>
    </location>
</feature>
<keyword evidence="3" id="KW-1185">Reference proteome</keyword>
<dbReference type="AlphaFoldDB" id="A0A917MWZ9"/>
<reference evidence="2" key="2">
    <citation type="submission" date="2020-09" db="EMBL/GenBank/DDBJ databases">
        <authorList>
            <person name="Sun Q."/>
            <person name="Zhou Y."/>
        </authorList>
    </citation>
    <scope>NUCLEOTIDE SEQUENCE</scope>
    <source>
        <strain evidence="2">CGMCC 1.15290</strain>
    </source>
</reference>
<evidence type="ECO:0000313" key="2">
    <source>
        <dbReference type="EMBL" id="GGH71877.1"/>
    </source>
</evidence>
<dbReference type="PANTHER" id="PTHR43471:SF1">
    <property type="entry name" value="ABC TRANSPORTER PERMEASE PROTEIN NOSY-RELATED"/>
    <property type="match status" value="1"/>
</dbReference>
<feature type="transmembrane region" description="Helical" evidence="1">
    <location>
        <begin position="453"/>
        <end position="474"/>
    </location>
</feature>
<evidence type="ECO:0000256" key="1">
    <source>
        <dbReference type="SAM" id="Phobius"/>
    </source>
</evidence>
<name>A0A917MWZ9_9BACT</name>
<dbReference type="InterPro" id="IPR021913">
    <property type="entry name" value="DUF3526"/>
</dbReference>
<sequence>MNEIKIIAGHFLKITFRSRMLVTIYAVWLLLVVFAAFTGYSTYTTQNTLRTQLQQQARQSWEANPDKHPHRMAHFGSFAFRLKHPLSMFDYGMESYTGNAVFLEAHKQNTVNFSEAGFSTGLLRFGEISLSVLVQLLLPLVLFFLGFHTVARQKENGTLKIVLSQGTGLGAVIWGNSLGLFVLSVLFLLPVAVAAFVQMMLQQQLPADGFVITRGLWLLLVCMGYLWVVSTVAICVSASSTGSRAALLKLLGIWLLMAIVLPKTLQAVGSAVYPAPGKFEFETAVEEDMLKIGDSHNPKDAHFARLKDSVLKAHHADSIQQLPFNYGGFQMREGERLSAEVYNQHLKGLYNTYTRQNAISNYAAFINPFIGVKNISMALSGTDFTAYRHFQNHAEAYRYQLAQTMNELQMEHISNTAPAKDAKPLSIGKEHWTAFPDFRYTHQSVQAITQQQLPAVAAIVIWFLFSFAFIYFTAASAKVL</sequence>
<dbReference type="GO" id="GO:0005886">
    <property type="term" value="C:plasma membrane"/>
    <property type="evidence" value="ECO:0007669"/>
    <property type="project" value="UniProtKB-SubCell"/>
</dbReference>
<feature type="transmembrane region" description="Helical" evidence="1">
    <location>
        <begin position="216"/>
        <end position="239"/>
    </location>
</feature>
<dbReference type="RefSeq" id="WP_229687891.1">
    <property type="nucleotide sequence ID" value="NZ_BMIB01000003.1"/>
</dbReference>
<feature type="transmembrane region" description="Helical" evidence="1">
    <location>
        <begin position="128"/>
        <end position="150"/>
    </location>
</feature>
<feature type="transmembrane region" description="Helical" evidence="1">
    <location>
        <begin position="171"/>
        <end position="196"/>
    </location>
</feature>
<keyword evidence="1" id="KW-0472">Membrane</keyword>
<keyword evidence="1" id="KW-0812">Transmembrane</keyword>
<reference evidence="2" key="1">
    <citation type="journal article" date="2014" name="Int. J. Syst. Evol. Microbiol.">
        <title>Complete genome sequence of Corynebacterium casei LMG S-19264T (=DSM 44701T), isolated from a smear-ripened cheese.</title>
        <authorList>
            <consortium name="US DOE Joint Genome Institute (JGI-PGF)"/>
            <person name="Walter F."/>
            <person name="Albersmeier A."/>
            <person name="Kalinowski J."/>
            <person name="Ruckert C."/>
        </authorList>
    </citation>
    <scope>NUCLEOTIDE SEQUENCE</scope>
    <source>
        <strain evidence="2">CGMCC 1.15290</strain>
    </source>
</reference>
<gene>
    <name evidence="2" type="ORF">GCM10011379_31690</name>
</gene>
<dbReference type="Pfam" id="PF12679">
    <property type="entry name" value="ABC2_membrane_2"/>
    <property type="match status" value="1"/>
</dbReference>
<feature type="transmembrane region" description="Helical" evidence="1">
    <location>
        <begin position="21"/>
        <end position="43"/>
    </location>
</feature>
<keyword evidence="1" id="KW-1133">Transmembrane helix</keyword>
<dbReference type="PANTHER" id="PTHR43471">
    <property type="entry name" value="ABC TRANSPORTER PERMEASE"/>
    <property type="match status" value="1"/>
</dbReference>
<dbReference type="GO" id="GO:0140359">
    <property type="term" value="F:ABC-type transporter activity"/>
    <property type="evidence" value="ECO:0007669"/>
    <property type="project" value="InterPro"/>
</dbReference>
<proteinExistence type="predicted"/>
<organism evidence="2 3">
    <name type="scientific">Filimonas zeae</name>
    <dbReference type="NCBI Taxonomy" id="1737353"/>
    <lineage>
        <taxon>Bacteria</taxon>
        <taxon>Pseudomonadati</taxon>
        <taxon>Bacteroidota</taxon>
        <taxon>Chitinophagia</taxon>
        <taxon>Chitinophagales</taxon>
        <taxon>Chitinophagaceae</taxon>
        <taxon>Filimonas</taxon>
    </lineage>
</organism>
<dbReference type="EMBL" id="BMIB01000003">
    <property type="protein sequence ID" value="GGH71877.1"/>
    <property type="molecule type" value="Genomic_DNA"/>
</dbReference>
<accession>A0A917MWZ9</accession>